<dbReference type="GO" id="GO:0019752">
    <property type="term" value="P:carboxylic acid metabolic process"/>
    <property type="evidence" value="ECO:0007669"/>
    <property type="project" value="InterPro"/>
</dbReference>
<keyword evidence="4 5" id="KW-0663">Pyridoxal phosphate</keyword>
<comment type="cofactor">
    <cofactor evidence="1 5">
        <name>pyridoxal 5'-phosphate</name>
        <dbReference type="ChEBI" id="CHEBI:597326"/>
    </cofactor>
</comment>
<dbReference type="PROSITE" id="PS00392">
    <property type="entry name" value="DDC_GAD_HDC_YDC"/>
    <property type="match status" value="1"/>
</dbReference>
<gene>
    <name evidence="6" type="ORF">GUJ93_ZPchr0010g10897</name>
</gene>
<protein>
    <recommendedName>
        <fullName evidence="8">Serine decarboxylase</fullName>
    </recommendedName>
</protein>
<dbReference type="NCBIfam" id="NF002748">
    <property type="entry name" value="PRK02769.1"/>
    <property type="match status" value="1"/>
</dbReference>
<accession>A0A8J6BH88</accession>
<name>A0A8J6BH88_ZIZPA</name>
<evidence type="ECO:0000256" key="2">
    <source>
        <dbReference type="ARBA" id="ARBA00009533"/>
    </source>
</evidence>
<sequence>MVFNSEVSCNGDQVDVAADTTSMQCSSSGMLEDKQLVSKVILEGLEIEEPPVDEMAVAEKTAGIARLMSSYVQHLQHSSAYHLGYPLNLDYDFSSLAPFLNFSLNNAGDPFAKVNSSVNSRQFEVAVLHWFANLWELQRDQFWGYITTGGTEGNLYGLLVGRELFPNGILYASYDSHYSVFKAAKMYRVKCIRIATAVSGEMNYADLKSRLLQNTDCPAIIIANIGTTFKGAVDDIDSIISTLEKCGFHNRHYIHCDGALSGMMMPFMKQAPKVSFQKPIGSISVSGHKFLGCPMPCGVVITRLEHAGVLSTDIEYIASRDSTITGSRNGHAPIFLWYTLSKKGYKGLVKQVEMCLANARYLEVLLKQVGVSSACNTLSNTVVFERPKDERFVCRWQLACEGNLAHVVVMPNVTLPKLAVFVEELAQRRRDWYQDKGLICAPCLALDVGKENCCCNLHGKKLRVPKM</sequence>
<comment type="caution">
    <text evidence="6">The sequence shown here is derived from an EMBL/GenBank/DDBJ whole genome shotgun (WGS) entry which is preliminary data.</text>
</comment>
<proteinExistence type="inferred from homology"/>
<dbReference type="GO" id="GO:0016831">
    <property type="term" value="F:carboxy-lyase activity"/>
    <property type="evidence" value="ECO:0007669"/>
    <property type="project" value="UniProtKB-KW"/>
</dbReference>
<evidence type="ECO:0000256" key="5">
    <source>
        <dbReference type="PIRSR" id="PIRSR602129-50"/>
    </source>
</evidence>
<evidence type="ECO:0000256" key="3">
    <source>
        <dbReference type="ARBA" id="ARBA00022793"/>
    </source>
</evidence>
<evidence type="ECO:0000256" key="1">
    <source>
        <dbReference type="ARBA" id="ARBA00001933"/>
    </source>
</evidence>
<dbReference type="Pfam" id="PF00282">
    <property type="entry name" value="Pyridoxal_deC"/>
    <property type="match status" value="1"/>
</dbReference>
<keyword evidence="3" id="KW-0210">Decarboxylase</keyword>
<dbReference type="InterPro" id="IPR021115">
    <property type="entry name" value="Pyridoxal-P_BS"/>
</dbReference>
<evidence type="ECO:0000256" key="4">
    <source>
        <dbReference type="ARBA" id="ARBA00022898"/>
    </source>
</evidence>
<dbReference type="AlphaFoldDB" id="A0A8J6BH88"/>
<dbReference type="EMBL" id="JAAALK010000082">
    <property type="protein sequence ID" value="KAG8088017.1"/>
    <property type="molecule type" value="Genomic_DNA"/>
</dbReference>
<dbReference type="PANTHER" id="PTHR46101">
    <property type="match status" value="1"/>
</dbReference>
<dbReference type="InterPro" id="IPR051151">
    <property type="entry name" value="Group_II_Decarboxylase"/>
</dbReference>
<reference evidence="6" key="2">
    <citation type="submission" date="2021-02" db="EMBL/GenBank/DDBJ databases">
        <authorList>
            <person name="Kimball J.A."/>
            <person name="Haas M.W."/>
            <person name="Macchietto M."/>
            <person name="Kono T."/>
            <person name="Duquette J."/>
            <person name="Shao M."/>
        </authorList>
    </citation>
    <scope>NUCLEOTIDE SEQUENCE</scope>
    <source>
        <tissue evidence="6">Fresh leaf tissue</tissue>
    </source>
</reference>
<reference evidence="6" key="1">
    <citation type="journal article" date="2021" name="bioRxiv">
        <title>Whole Genome Assembly and Annotation of Northern Wild Rice, Zizania palustris L., Supports a Whole Genome Duplication in the Zizania Genus.</title>
        <authorList>
            <person name="Haas M."/>
            <person name="Kono T."/>
            <person name="Macchietto M."/>
            <person name="Millas R."/>
            <person name="McGilp L."/>
            <person name="Shao M."/>
            <person name="Duquette J."/>
            <person name="Hirsch C.N."/>
            <person name="Kimball J."/>
        </authorList>
    </citation>
    <scope>NUCLEOTIDE SEQUENCE</scope>
    <source>
        <tissue evidence="6">Fresh leaf tissue</tissue>
    </source>
</reference>
<evidence type="ECO:0008006" key="8">
    <source>
        <dbReference type="Google" id="ProtNLM"/>
    </source>
</evidence>
<evidence type="ECO:0000313" key="6">
    <source>
        <dbReference type="EMBL" id="KAG8088017.1"/>
    </source>
</evidence>
<dbReference type="OrthoDB" id="2161780at2759"/>
<evidence type="ECO:0000313" key="7">
    <source>
        <dbReference type="Proteomes" id="UP000729402"/>
    </source>
</evidence>
<keyword evidence="7" id="KW-1185">Reference proteome</keyword>
<dbReference type="GO" id="GO:0030170">
    <property type="term" value="F:pyridoxal phosphate binding"/>
    <property type="evidence" value="ECO:0007669"/>
    <property type="project" value="InterPro"/>
</dbReference>
<keyword evidence="3" id="KW-0456">Lyase</keyword>
<organism evidence="6 7">
    <name type="scientific">Zizania palustris</name>
    <name type="common">Northern wild rice</name>
    <dbReference type="NCBI Taxonomy" id="103762"/>
    <lineage>
        <taxon>Eukaryota</taxon>
        <taxon>Viridiplantae</taxon>
        <taxon>Streptophyta</taxon>
        <taxon>Embryophyta</taxon>
        <taxon>Tracheophyta</taxon>
        <taxon>Spermatophyta</taxon>
        <taxon>Magnoliopsida</taxon>
        <taxon>Liliopsida</taxon>
        <taxon>Poales</taxon>
        <taxon>Poaceae</taxon>
        <taxon>BOP clade</taxon>
        <taxon>Oryzoideae</taxon>
        <taxon>Oryzeae</taxon>
        <taxon>Zizaniinae</taxon>
        <taxon>Zizania</taxon>
    </lineage>
</organism>
<dbReference type="PANTHER" id="PTHR46101:SF8">
    <property type="entry name" value="SERINE DECARBOXYLASE 2"/>
    <property type="match status" value="1"/>
</dbReference>
<feature type="modified residue" description="N6-(pyridoxal phosphate)lysine" evidence="5">
    <location>
        <position position="289"/>
    </location>
</feature>
<dbReference type="Proteomes" id="UP000729402">
    <property type="component" value="Unassembled WGS sequence"/>
</dbReference>
<dbReference type="InterPro" id="IPR002129">
    <property type="entry name" value="PyrdxlP-dep_de-COase"/>
</dbReference>
<comment type="similarity">
    <text evidence="2">Belongs to the group II decarboxylase family.</text>
</comment>